<accession>A0A5N6SRM8</accession>
<organism evidence="2 3">
    <name type="scientific">Aspergillus pseudotamarii</name>
    <dbReference type="NCBI Taxonomy" id="132259"/>
    <lineage>
        <taxon>Eukaryota</taxon>
        <taxon>Fungi</taxon>
        <taxon>Dikarya</taxon>
        <taxon>Ascomycota</taxon>
        <taxon>Pezizomycotina</taxon>
        <taxon>Eurotiomycetes</taxon>
        <taxon>Eurotiomycetidae</taxon>
        <taxon>Eurotiales</taxon>
        <taxon>Aspergillaceae</taxon>
        <taxon>Aspergillus</taxon>
        <taxon>Aspergillus subgen. Circumdati</taxon>
    </lineage>
</organism>
<dbReference type="Pfam" id="PF12680">
    <property type="entry name" value="SnoaL_2"/>
    <property type="match status" value="1"/>
</dbReference>
<feature type="domain" description="SnoaL-like" evidence="1">
    <location>
        <begin position="19"/>
        <end position="123"/>
    </location>
</feature>
<dbReference type="OrthoDB" id="4223701at2759"/>
<evidence type="ECO:0000313" key="2">
    <source>
        <dbReference type="EMBL" id="KAE8136440.1"/>
    </source>
</evidence>
<dbReference type="RefSeq" id="XP_031912503.1">
    <property type="nucleotide sequence ID" value="XM_032050990.1"/>
</dbReference>
<reference evidence="2 3" key="1">
    <citation type="submission" date="2019-04" db="EMBL/GenBank/DDBJ databases">
        <title>Friends and foes A comparative genomics study of 23 Aspergillus species from section Flavi.</title>
        <authorList>
            <consortium name="DOE Joint Genome Institute"/>
            <person name="Kjaerbolling I."/>
            <person name="Vesth T."/>
            <person name="Frisvad J.C."/>
            <person name="Nybo J.L."/>
            <person name="Theobald S."/>
            <person name="Kildgaard S."/>
            <person name="Isbrandt T."/>
            <person name="Kuo A."/>
            <person name="Sato A."/>
            <person name="Lyhne E.K."/>
            <person name="Kogle M.E."/>
            <person name="Wiebenga A."/>
            <person name="Kun R.S."/>
            <person name="Lubbers R.J."/>
            <person name="Makela M.R."/>
            <person name="Barry K."/>
            <person name="Chovatia M."/>
            <person name="Clum A."/>
            <person name="Daum C."/>
            <person name="Haridas S."/>
            <person name="He G."/>
            <person name="LaButti K."/>
            <person name="Lipzen A."/>
            <person name="Mondo S."/>
            <person name="Riley R."/>
            <person name="Salamov A."/>
            <person name="Simmons B.A."/>
            <person name="Magnuson J.K."/>
            <person name="Henrissat B."/>
            <person name="Mortensen U.H."/>
            <person name="Larsen T.O."/>
            <person name="Devries R.P."/>
            <person name="Grigoriev I.V."/>
            <person name="Machida M."/>
            <person name="Baker S.E."/>
            <person name="Andersen M.R."/>
        </authorList>
    </citation>
    <scope>NUCLEOTIDE SEQUENCE [LARGE SCALE GENOMIC DNA]</scope>
    <source>
        <strain evidence="2 3">CBS 117625</strain>
    </source>
</reference>
<dbReference type="InterPro" id="IPR032710">
    <property type="entry name" value="NTF2-like_dom_sf"/>
</dbReference>
<protein>
    <recommendedName>
        <fullName evidence="1">SnoaL-like domain-containing protein</fullName>
    </recommendedName>
</protein>
<name>A0A5N6SRM8_ASPPS</name>
<dbReference type="SUPFAM" id="SSF54427">
    <property type="entry name" value="NTF2-like"/>
    <property type="match status" value="1"/>
</dbReference>
<dbReference type="InterPro" id="IPR037401">
    <property type="entry name" value="SnoaL-like"/>
</dbReference>
<gene>
    <name evidence="2" type="ORF">BDV38DRAFT_112373</name>
</gene>
<dbReference type="EMBL" id="ML743584">
    <property type="protein sequence ID" value="KAE8136440.1"/>
    <property type="molecule type" value="Genomic_DNA"/>
</dbReference>
<sequence length="134" mass="14747">MAASQNPIMTRDQLAGLAQSFFNAVDGKDLDAVMSHFSPDATFTIKTAHVTSTGPDEIRRLFTDFINNTKHMLHDIKSIVVDEIHGKVSTEHHYTGELVDGTKNELDNCNFFDVGADGKFTRVVVFMAGASPMK</sequence>
<dbReference type="Proteomes" id="UP000325672">
    <property type="component" value="Unassembled WGS sequence"/>
</dbReference>
<evidence type="ECO:0000259" key="1">
    <source>
        <dbReference type="Pfam" id="PF12680"/>
    </source>
</evidence>
<keyword evidence="3" id="KW-1185">Reference proteome</keyword>
<proteinExistence type="predicted"/>
<dbReference type="GeneID" id="43635200"/>
<evidence type="ECO:0000313" key="3">
    <source>
        <dbReference type="Proteomes" id="UP000325672"/>
    </source>
</evidence>
<dbReference type="Gene3D" id="3.10.450.50">
    <property type="match status" value="1"/>
</dbReference>
<dbReference type="AlphaFoldDB" id="A0A5N6SRM8"/>